<organism evidence="1 2">
    <name type="scientific">Dermatophagoides farinae</name>
    <name type="common">American house dust mite</name>
    <dbReference type="NCBI Taxonomy" id="6954"/>
    <lineage>
        <taxon>Eukaryota</taxon>
        <taxon>Metazoa</taxon>
        <taxon>Ecdysozoa</taxon>
        <taxon>Arthropoda</taxon>
        <taxon>Chelicerata</taxon>
        <taxon>Arachnida</taxon>
        <taxon>Acari</taxon>
        <taxon>Acariformes</taxon>
        <taxon>Sarcoptiformes</taxon>
        <taxon>Astigmata</taxon>
        <taxon>Psoroptidia</taxon>
        <taxon>Analgoidea</taxon>
        <taxon>Pyroglyphidae</taxon>
        <taxon>Dermatophagoidinae</taxon>
        <taxon>Dermatophagoides</taxon>
    </lineage>
</organism>
<name>A0A922IG15_DERFA</name>
<keyword evidence="2" id="KW-1185">Reference proteome</keyword>
<reference evidence="1" key="1">
    <citation type="submission" date="2013-05" db="EMBL/GenBank/DDBJ databases">
        <authorList>
            <person name="Yim A.K.Y."/>
            <person name="Chan T.F."/>
            <person name="Ji K.M."/>
            <person name="Liu X.Y."/>
            <person name="Zhou J.W."/>
            <person name="Li R.Q."/>
            <person name="Yang K.Y."/>
            <person name="Li J."/>
            <person name="Li M."/>
            <person name="Law P.T.W."/>
            <person name="Wu Y.L."/>
            <person name="Cai Z.L."/>
            <person name="Qin H."/>
            <person name="Bao Y."/>
            <person name="Leung R.K.K."/>
            <person name="Ng P.K.S."/>
            <person name="Zou J."/>
            <person name="Zhong X.J."/>
            <person name="Ran P.X."/>
            <person name="Zhong N.S."/>
            <person name="Liu Z.G."/>
            <person name="Tsui S.K.W."/>
        </authorList>
    </citation>
    <scope>NUCLEOTIDE SEQUENCE</scope>
    <source>
        <strain evidence="1">Derf</strain>
        <tissue evidence="1">Whole organism</tissue>
    </source>
</reference>
<comment type="caution">
    <text evidence="1">The sequence shown here is derived from an EMBL/GenBank/DDBJ whole genome shotgun (WGS) entry which is preliminary data.</text>
</comment>
<evidence type="ECO:0000313" key="2">
    <source>
        <dbReference type="Proteomes" id="UP000790347"/>
    </source>
</evidence>
<sequence length="118" mass="12578">MNVCAYVVSSGCVSTINLVGVVTCSGCVCKVPYLVPSLVRLVRLGKDIEPNLTSYARDGFGDVPEECVSSQTSRATLVTVGGVPEICHTLLCMLEIGNGQSRKQSSTMMIKGWNGFDK</sequence>
<gene>
    <name evidence="1" type="ORF">DERF_002679</name>
</gene>
<dbReference type="Proteomes" id="UP000790347">
    <property type="component" value="Unassembled WGS sequence"/>
</dbReference>
<accession>A0A922IG15</accession>
<protein>
    <submittedName>
        <fullName evidence="1">Uncharacterized protein</fullName>
    </submittedName>
</protein>
<dbReference type="EMBL" id="ASGP02000001">
    <property type="protein sequence ID" value="KAH9528764.1"/>
    <property type="molecule type" value="Genomic_DNA"/>
</dbReference>
<dbReference type="AlphaFoldDB" id="A0A922IG15"/>
<proteinExistence type="predicted"/>
<evidence type="ECO:0000313" key="1">
    <source>
        <dbReference type="EMBL" id="KAH9528764.1"/>
    </source>
</evidence>
<reference evidence="1" key="2">
    <citation type="journal article" date="2022" name="Res Sq">
        <title>Comparative Genomics Reveals Insights into the Divergent Evolution of Astigmatic Mites and Household Pest Adaptations.</title>
        <authorList>
            <person name="Xiong Q."/>
            <person name="Wan A.T.-Y."/>
            <person name="Liu X.-Y."/>
            <person name="Fung C.S.-H."/>
            <person name="Xiao X."/>
            <person name="Malainual N."/>
            <person name="Hou J."/>
            <person name="Wang L."/>
            <person name="Wang M."/>
            <person name="Yang K."/>
            <person name="Cui Y."/>
            <person name="Leung E."/>
            <person name="Nong W."/>
            <person name="Shin S.-K."/>
            <person name="Au S."/>
            <person name="Jeong K.Y."/>
            <person name="Chew F.T."/>
            <person name="Hui J."/>
            <person name="Leung T.F."/>
            <person name="Tungtrongchitr A."/>
            <person name="Zhong N."/>
            <person name="Liu Z."/>
            <person name="Tsui S."/>
        </authorList>
    </citation>
    <scope>NUCLEOTIDE SEQUENCE</scope>
    <source>
        <strain evidence="1">Derf</strain>
        <tissue evidence="1">Whole organism</tissue>
    </source>
</reference>